<reference evidence="1 2" key="1">
    <citation type="submission" date="2023-03" db="EMBL/GenBank/DDBJ databases">
        <authorList>
            <person name="Mo P."/>
        </authorList>
    </citation>
    <scope>NUCLEOTIDE SEQUENCE [LARGE SCALE GENOMIC DNA]</scope>
    <source>
        <strain evidence="1 2">HUAS 5</strain>
        <plasmid evidence="1 2">punmamed2</plasmid>
    </source>
</reference>
<accession>A0ABY8KE49</accession>
<keyword evidence="2" id="KW-1185">Reference proteome</keyword>
<evidence type="ECO:0000313" key="2">
    <source>
        <dbReference type="Proteomes" id="UP001216440"/>
    </source>
</evidence>
<sequence>MIETPTHVYVVTHSATGVGKVGIAGLDSARIDEHRGQGWHLYRAVLLPSREAARQVERSVLRQLKIDGVNARMPADRMPQGGQSETVNLDEVSAADLWGRVVAAAGEVQAQADTSRVVLVLARMDGGRVLVVGTDTPRGASKGSPECALGEELAEDGWLVYTANMTAAAAEAALRGLRAWAARAGVIEDAALREAGWPVPLLRNTYRLQGAVDEEFRQARIAVGVSLHPVVPADGSDEDED</sequence>
<protein>
    <recommendedName>
        <fullName evidence="3">Helicase</fullName>
    </recommendedName>
</protein>
<evidence type="ECO:0008006" key="3">
    <source>
        <dbReference type="Google" id="ProtNLM"/>
    </source>
</evidence>
<organism evidence="1 2">
    <name type="scientific">Streptomyces cathayae</name>
    <dbReference type="NCBI Taxonomy" id="3031124"/>
    <lineage>
        <taxon>Bacteria</taxon>
        <taxon>Bacillati</taxon>
        <taxon>Actinomycetota</taxon>
        <taxon>Actinomycetes</taxon>
        <taxon>Kitasatosporales</taxon>
        <taxon>Streptomycetaceae</taxon>
        <taxon>Streptomyces</taxon>
    </lineage>
</organism>
<gene>
    <name evidence="1" type="ORF">PYS65_34120</name>
</gene>
<keyword evidence="1" id="KW-0614">Plasmid</keyword>
<name>A0ABY8KE49_9ACTN</name>
<dbReference type="Proteomes" id="UP001216440">
    <property type="component" value="Plasmid punmamed2"/>
</dbReference>
<dbReference type="RefSeq" id="WP_279338183.1">
    <property type="nucleotide sequence ID" value="NZ_CP121683.1"/>
</dbReference>
<geneLocation type="plasmid" evidence="1 2">
    <name>punmamed2</name>
</geneLocation>
<proteinExistence type="predicted"/>
<evidence type="ECO:0000313" key="1">
    <source>
        <dbReference type="EMBL" id="WGD45131.1"/>
    </source>
</evidence>
<dbReference type="EMBL" id="CP121683">
    <property type="protein sequence ID" value="WGD45131.1"/>
    <property type="molecule type" value="Genomic_DNA"/>
</dbReference>